<evidence type="ECO:0000313" key="3">
    <source>
        <dbReference type="Proteomes" id="UP000004699"/>
    </source>
</evidence>
<name>B8KS30_9GAMM</name>
<dbReference type="Pfam" id="PF12680">
    <property type="entry name" value="SnoaL_2"/>
    <property type="match status" value="1"/>
</dbReference>
<dbReference type="OrthoDB" id="9799024at2"/>
<dbReference type="Proteomes" id="UP000004699">
    <property type="component" value="Unassembled WGS sequence"/>
</dbReference>
<accession>B8KS30</accession>
<dbReference type="HOGENOM" id="CLU_1956947_0_0_6"/>
<dbReference type="InterPro" id="IPR032710">
    <property type="entry name" value="NTF2-like_dom_sf"/>
</dbReference>
<dbReference type="RefSeq" id="WP_009020626.1">
    <property type="nucleotide sequence ID" value="NZ_DS999411.1"/>
</dbReference>
<sequence>MTPEALKAHLQGCYFDNVDTANPDGAVMAFTPDMEWQHTQVWAHDGHDSRQTDRLSGRQALLDFMRVRVKETQIIQIKHKVDETIVTGNSGAFRGRVVGPSGKELRFLGWVELRDDLVSRYIVVPEDFAAS</sequence>
<feature type="domain" description="SnoaL-like" evidence="1">
    <location>
        <begin position="14"/>
        <end position="120"/>
    </location>
</feature>
<dbReference type="InterPro" id="IPR037401">
    <property type="entry name" value="SnoaL-like"/>
</dbReference>
<dbReference type="STRING" id="565045.NOR51B_1827"/>
<gene>
    <name evidence="2" type="ORF">NOR51B_1827</name>
</gene>
<protein>
    <recommendedName>
        <fullName evidence="1">SnoaL-like domain-containing protein</fullName>
    </recommendedName>
</protein>
<dbReference type="AlphaFoldDB" id="B8KS30"/>
<reference evidence="3" key="1">
    <citation type="journal article" date="2013" name="BMC Microbiol.">
        <title>Taxonomy and evolution of bacteriochlorophyll a-containing members of the OM60/NOR5 clade of marine gammaproteobacteria: description of Luminiphilus syltensis gen. nov., sp. nov., reclassification of Haliea rubra as Pseudohaliea rubra gen. nov., comb. nov., and emendation of Chromatocurvus halotolerans.</title>
        <authorList>
            <person name="Spring S."/>
            <person name="Riedel T."/>
            <person name="Sproer C."/>
            <person name="Yan S."/>
            <person name="Harder J."/>
            <person name="Fuchs B.M."/>
        </authorList>
    </citation>
    <scope>NUCLEOTIDE SEQUENCE [LARGE SCALE GENOMIC DNA]</scope>
    <source>
        <strain evidence="3">NOR51-B</strain>
    </source>
</reference>
<keyword evidence="3" id="KW-1185">Reference proteome</keyword>
<proteinExistence type="predicted"/>
<evidence type="ECO:0000259" key="1">
    <source>
        <dbReference type="Pfam" id="PF12680"/>
    </source>
</evidence>
<dbReference type="eggNOG" id="ENOG5033W9J">
    <property type="taxonomic scope" value="Bacteria"/>
</dbReference>
<dbReference type="SUPFAM" id="SSF54427">
    <property type="entry name" value="NTF2-like"/>
    <property type="match status" value="1"/>
</dbReference>
<organism evidence="2 3">
    <name type="scientific">Luminiphilus syltensis NOR5-1B</name>
    <dbReference type="NCBI Taxonomy" id="565045"/>
    <lineage>
        <taxon>Bacteria</taxon>
        <taxon>Pseudomonadati</taxon>
        <taxon>Pseudomonadota</taxon>
        <taxon>Gammaproteobacteria</taxon>
        <taxon>Cellvibrionales</taxon>
        <taxon>Halieaceae</taxon>
        <taxon>Luminiphilus</taxon>
    </lineage>
</organism>
<dbReference type="EMBL" id="DS999411">
    <property type="protein sequence ID" value="EED35880.1"/>
    <property type="molecule type" value="Genomic_DNA"/>
</dbReference>
<evidence type="ECO:0000313" key="2">
    <source>
        <dbReference type="EMBL" id="EED35880.1"/>
    </source>
</evidence>
<dbReference type="Gene3D" id="3.10.450.50">
    <property type="match status" value="1"/>
</dbReference>